<dbReference type="SMART" id="SM01321">
    <property type="entry name" value="Y1_Tnp"/>
    <property type="match status" value="1"/>
</dbReference>
<dbReference type="PANTHER" id="PTHR34322">
    <property type="entry name" value="TRANSPOSASE, Y1_TNP DOMAIN-CONTAINING"/>
    <property type="match status" value="1"/>
</dbReference>
<reference evidence="3" key="1">
    <citation type="journal article" date="2019" name="Int. J. Syst. Evol. Microbiol.">
        <title>The Global Catalogue of Microorganisms (GCM) 10K type strain sequencing project: providing services to taxonomists for standard genome sequencing and annotation.</title>
        <authorList>
            <consortium name="The Broad Institute Genomics Platform"/>
            <consortium name="The Broad Institute Genome Sequencing Center for Infectious Disease"/>
            <person name="Wu L."/>
            <person name="Ma J."/>
        </authorList>
    </citation>
    <scope>NUCLEOTIDE SEQUENCE [LARGE SCALE GENOMIC DNA]</scope>
    <source>
        <strain evidence="3">CCUG 70865</strain>
    </source>
</reference>
<evidence type="ECO:0000313" key="2">
    <source>
        <dbReference type="EMBL" id="MFD1601968.1"/>
    </source>
</evidence>
<dbReference type="SUPFAM" id="SSF143422">
    <property type="entry name" value="Transposase IS200-like"/>
    <property type="match status" value="1"/>
</dbReference>
<accession>A0ABW4H9G9</accession>
<dbReference type="PANTHER" id="PTHR34322:SF2">
    <property type="entry name" value="TRANSPOSASE IS200-LIKE DOMAIN-CONTAINING PROTEIN"/>
    <property type="match status" value="1"/>
</dbReference>
<dbReference type="EMBL" id="JBHUDZ010000003">
    <property type="protein sequence ID" value="MFD1601968.1"/>
    <property type="molecule type" value="Genomic_DNA"/>
</dbReference>
<protein>
    <submittedName>
        <fullName evidence="2">Transposase</fullName>
    </submittedName>
</protein>
<dbReference type="RefSeq" id="WP_379817632.1">
    <property type="nucleotide sequence ID" value="NZ_JBHUDZ010000003.1"/>
</dbReference>
<name>A0ABW4H9G9_9FLAO</name>
<dbReference type="InterPro" id="IPR002686">
    <property type="entry name" value="Transposase_17"/>
</dbReference>
<evidence type="ECO:0000313" key="3">
    <source>
        <dbReference type="Proteomes" id="UP001597138"/>
    </source>
</evidence>
<dbReference type="Gene3D" id="3.30.70.1290">
    <property type="entry name" value="Transposase IS200-like"/>
    <property type="match status" value="1"/>
</dbReference>
<feature type="domain" description="Transposase IS200-like" evidence="1">
    <location>
        <begin position="11"/>
        <end position="126"/>
    </location>
</feature>
<gene>
    <name evidence="2" type="ORF">ACFSC2_04370</name>
</gene>
<comment type="caution">
    <text evidence="2">The sequence shown here is derived from an EMBL/GenBank/DDBJ whole genome shotgun (WGS) entry which is preliminary data.</text>
</comment>
<organism evidence="2 3">
    <name type="scientific">Flavobacterium artemisiae</name>
    <dbReference type="NCBI Taxonomy" id="2126556"/>
    <lineage>
        <taxon>Bacteria</taxon>
        <taxon>Pseudomonadati</taxon>
        <taxon>Bacteroidota</taxon>
        <taxon>Flavobacteriia</taxon>
        <taxon>Flavobacteriales</taxon>
        <taxon>Flavobacteriaceae</taxon>
        <taxon>Flavobacterium</taxon>
    </lineage>
</organism>
<dbReference type="InterPro" id="IPR036515">
    <property type="entry name" value="Transposase_17_sf"/>
</dbReference>
<evidence type="ECO:0000259" key="1">
    <source>
        <dbReference type="SMART" id="SM01321"/>
    </source>
</evidence>
<proteinExistence type="predicted"/>
<keyword evidence="3" id="KW-1185">Reference proteome</keyword>
<dbReference type="Proteomes" id="UP001597138">
    <property type="component" value="Unassembled WGS sequence"/>
</dbReference>
<sequence length="187" mass="22643">MRSHMKLEVLEKDYYYHIYNRGINGTTIFENDSNKLYFLKQLAKYTENKISIFAYCLMNNHFHLVIRLKAEEKEVTQGFSNLFNSYAKAFNKQINRTGSLFEKHFKRIKLKDENYLKQLIIYVHLNPKHHFDLDFKNFKFSSFQAYLSDKETRIERDETISLFGDLENFIFCHNQKNNLLNEIYTFE</sequence>